<gene>
    <name evidence="1" type="ORF">SAMN04488118_103316</name>
</gene>
<organism evidence="1 2">
    <name type="scientific">Epibacterium ulvae</name>
    <dbReference type="NCBI Taxonomy" id="1156985"/>
    <lineage>
        <taxon>Bacteria</taxon>
        <taxon>Pseudomonadati</taxon>
        <taxon>Pseudomonadota</taxon>
        <taxon>Alphaproteobacteria</taxon>
        <taxon>Rhodobacterales</taxon>
        <taxon>Roseobacteraceae</taxon>
        <taxon>Epibacterium</taxon>
    </lineage>
</organism>
<proteinExistence type="predicted"/>
<name>A0A1G5Q9Z6_9RHOB</name>
<protein>
    <submittedName>
        <fullName evidence="1">Uncharacterized protein</fullName>
    </submittedName>
</protein>
<sequence length="51" mass="5928">MPKLHAQPYDPDENGFYFESIEDYASKAKLNRNSFGDVVEEYEIQLIDGED</sequence>
<dbReference type="AlphaFoldDB" id="A0A1G5Q9Z6"/>
<accession>A0A1G5Q9Z6</accession>
<evidence type="ECO:0000313" key="1">
    <source>
        <dbReference type="EMBL" id="SCZ58517.1"/>
    </source>
</evidence>
<reference evidence="1 2" key="1">
    <citation type="submission" date="2016-10" db="EMBL/GenBank/DDBJ databases">
        <authorList>
            <person name="de Groot N.N."/>
        </authorList>
    </citation>
    <scope>NUCLEOTIDE SEQUENCE [LARGE SCALE GENOMIC DNA]</scope>
    <source>
        <strain evidence="1 2">U95</strain>
    </source>
</reference>
<dbReference type="Proteomes" id="UP000198767">
    <property type="component" value="Unassembled WGS sequence"/>
</dbReference>
<keyword evidence="2" id="KW-1185">Reference proteome</keyword>
<dbReference type="EMBL" id="FMWG01000003">
    <property type="protein sequence ID" value="SCZ58517.1"/>
    <property type="molecule type" value="Genomic_DNA"/>
</dbReference>
<evidence type="ECO:0000313" key="2">
    <source>
        <dbReference type="Proteomes" id="UP000198767"/>
    </source>
</evidence>
<dbReference type="RefSeq" id="WP_157843940.1">
    <property type="nucleotide sequence ID" value="NZ_FMWG01000003.1"/>
</dbReference>
<dbReference type="OrthoDB" id="944647at2"/>